<evidence type="ECO:0000256" key="1">
    <source>
        <dbReference type="PROSITE-ProRule" id="PRU01076"/>
    </source>
</evidence>
<keyword evidence="1" id="KW-0238">DNA-binding</keyword>
<reference evidence="5" key="1">
    <citation type="submission" date="2016-11" db="EMBL/GenBank/DDBJ databases">
        <title>Mesorhizobium oceanicum sp. nov., isolated from deep seawater in South China Sea.</title>
        <authorList>
            <person name="Fu G.-Y."/>
        </authorList>
    </citation>
    <scope>NUCLEOTIDE SEQUENCE [LARGE SCALE GENOMIC DNA]</scope>
    <source>
        <strain evidence="5">B7</strain>
    </source>
</reference>
<dbReference type="OrthoDB" id="7173678at2"/>
<keyword evidence="5" id="KW-1185">Reference proteome</keyword>
<proteinExistence type="predicted"/>
<dbReference type="EMBL" id="CP018171">
    <property type="protein sequence ID" value="APH73872.1"/>
    <property type="molecule type" value="Genomic_DNA"/>
</dbReference>
<feature type="region of interest" description="Disordered" evidence="2">
    <location>
        <begin position="69"/>
        <end position="89"/>
    </location>
</feature>
<dbReference type="GO" id="GO:0003677">
    <property type="term" value="F:DNA binding"/>
    <property type="evidence" value="ECO:0007669"/>
    <property type="project" value="UniProtKB-UniRule"/>
</dbReference>
<evidence type="ECO:0000259" key="3">
    <source>
        <dbReference type="PROSITE" id="PS51740"/>
    </source>
</evidence>
<accession>A0A1L3SX27</accession>
<protein>
    <recommendedName>
        <fullName evidence="3">SpoVT-AbrB domain-containing protein</fullName>
    </recommendedName>
</protein>
<dbReference type="InterPro" id="IPR007159">
    <property type="entry name" value="SpoVT-AbrB_dom"/>
</dbReference>
<dbReference type="Proteomes" id="UP000182840">
    <property type="component" value="Chromosome"/>
</dbReference>
<dbReference type="RefSeq" id="WP_072607335.1">
    <property type="nucleotide sequence ID" value="NZ_CP018171.1"/>
</dbReference>
<name>A0A1L3SX27_9HYPH</name>
<dbReference type="KEGG" id="meso:BSQ44_22670"/>
<dbReference type="Pfam" id="PF04014">
    <property type="entry name" value="MazE_antitoxin"/>
    <property type="match status" value="1"/>
</dbReference>
<dbReference type="SUPFAM" id="SSF89447">
    <property type="entry name" value="AbrB/MazE/MraZ-like"/>
    <property type="match status" value="1"/>
</dbReference>
<feature type="domain" description="SpoVT-AbrB" evidence="3">
    <location>
        <begin position="9"/>
        <end position="51"/>
    </location>
</feature>
<dbReference type="InterPro" id="IPR037914">
    <property type="entry name" value="SpoVT-AbrB_sf"/>
</dbReference>
<evidence type="ECO:0000313" key="4">
    <source>
        <dbReference type="EMBL" id="APH73872.1"/>
    </source>
</evidence>
<dbReference type="AlphaFoldDB" id="A0A1L3SX27"/>
<organism evidence="4 5">
    <name type="scientific">Aquibium oceanicum</name>
    <dbReference type="NCBI Taxonomy" id="1670800"/>
    <lineage>
        <taxon>Bacteria</taxon>
        <taxon>Pseudomonadati</taxon>
        <taxon>Pseudomonadota</taxon>
        <taxon>Alphaproteobacteria</taxon>
        <taxon>Hyphomicrobiales</taxon>
        <taxon>Phyllobacteriaceae</taxon>
        <taxon>Aquibium</taxon>
    </lineage>
</organism>
<evidence type="ECO:0000313" key="5">
    <source>
        <dbReference type="Proteomes" id="UP000182840"/>
    </source>
</evidence>
<sequence>MNEQPRKTAKLFMNGRSQAVRLPAEFRFEGTEVEIRRDPATGEVVLSPILERTGSWDRFLDAVSKVRPEDVPDGFPWRDTRQHDRDPFE</sequence>
<gene>
    <name evidence="4" type="ORF">BSQ44_22670</name>
</gene>
<dbReference type="STRING" id="1670800.BSQ44_22670"/>
<dbReference type="PROSITE" id="PS51740">
    <property type="entry name" value="SPOVT_ABRB"/>
    <property type="match status" value="1"/>
</dbReference>
<dbReference type="SMART" id="SM00966">
    <property type="entry name" value="SpoVT_AbrB"/>
    <property type="match status" value="1"/>
</dbReference>
<evidence type="ECO:0000256" key="2">
    <source>
        <dbReference type="SAM" id="MobiDB-lite"/>
    </source>
</evidence>
<dbReference type="Gene3D" id="2.10.260.10">
    <property type="match status" value="1"/>
</dbReference>